<gene>
    <name evidence="2" type="ORF">H6G03_34345</name>
</gene>
<dbReference type="EMBL" id="JACJPW010000163">
    <property type="protein sequence ID" value="MBD2186084.1"/>
    <property type="molecule type" value="Genomic_DNA"/>
</dbReference>
<keyword evidence="3" id="KW-1185">Reference proteome</keyword>
<organism evidence="2 3">
    <name type="scientific">Aerosakkonema funiforme FACHB-1375</name>
    <dbReference type="NCBI Taxonomy" id="2949571"/>
    <lineage>
        <taxon>Bacteria</taxon>
        <taxon>Bacillati</taxon>
        <taxon>Cyanobacteriota</taxon>
        <taxon>Cyanophyceae</taxon>
        <taxon>Oscillatoriophycideae</taxon>
        <taxon>Aerosakkonematales</taxon>
        <taxon>Aerosakkonemataceae</taxon>
        <taxon>Aerosakkonema</taxon>
    </lineage>
</organism>
<dbReference type="RefSeq" id="WP_190475049.1">
    <property type="nucleotide sequence ID" value="NZ_JACJPW010000163.1"/>
</dbReference>
<dbReference type="AlphaFoldDB" id="A0A926ZKU6"/>
<keyword evidence="1" id="KW-0472">Membrane</keyword>
<evidence type="ECO:0000313" key="2">
    <source>
        <dbReference type="EMBL" id="MBD2186084.1"/>
    </source>
</evidence>
<comment type="caution">
    <text evidence="2">The sequence shown here is derived from an EMBL/GenBank/DDBJ whole genome shotgun (WGS) entry which is preliminary data.</text>
</comment>
<protein>
    <submittedName>
        <fullName evidence="2">Uncharacterized protein</fullName>
    </submittedName>
</protein>
<evidence type="ECO:0000256" key="1">
    <source>
        <dbReference type="SAM" id="Phobius"/>
    </source>
</evidence>
<dbReference type="Proteomes" id="UP000641646">
    <property type="component" value="Unassembled WGS sequence"/>
</dbReference>
<accession>A0A926ZKU6</accession>
<keyword evidence="1" id="KW-1133">Transmembrane helix</keyword>
<proteinExistence type="predicted"/>
<feature type="transmembrane region" description="Helical" evidence="1">
    <location>
        <begin position="34"/>
        <end position="60"/>
    </location>
</feature>
<name>A0A926ZKU6_9CYAN</name>
<reference evidence="2" key="1">
    <citation type="journal article" date="2015" name="ISME J.">
        <title>Draft Genome Sequence of Streptomyces incarnatus NRRL8089, which Produces the Nucleoside Antibiotic Sinefungin.</title>
        <authorList>
            <person name="Oshima K."/>
            <person name="Hattori M."/>
            <person name="Shimizu H."/>
            <person name="Fukuda K."/>
            <person name="Nemoto M."/>
            <person name="Inagaki K."/>
            <person name="Tamura T."/>
        </authorList>
    </citation>
    <scope>NUCLEOTIDE SEQUENCE</scope>
    <source>
        <strain evidence="2">FACHB-1375</strain>
    </source>
</reference>
<sequence length="104" mass="10973">MIGFIFALILFVSPTLIILWSALSRVGFVWSLLWILAGSIIGGLLLAIAGAVFYGLLTAWDDRRTGPPEAGAIGAGLGRAIVTLIFMVMFGWIGSGLGAFLAFN</sequence>
<reference evidence="2" key="2">
    <citation type="submission" date="2020-08" db="EMBL/GenBank/DDBJ databases">
        <authorList>
            <person name="Chen M."/>
            <person name="Teng W."/>
            <person name="Zhao L."/>
            <person name="Hu C."/>
            <person name="Zhou Y."/>
            <person name="Han B."/>
            <person name="Song L."/>
            <person name="Shu W."/>
        </authorList>
    </citation>
    <scope>NUCLEOTIDE SEQUENCE</scope>
    <source>
        <strain evidence="2">FACHB-1375</strain>
    </source>
</reference>
<keyword evidence="1" id="KW-0812">Transmembrane</keyword>
<feature type="transmembrane region" description="Helical" evidence="1">
    <location>
        <begin position="81"/>
        <end position="103"/>
    </location>
</feature>
<evidence type="ECO:0000313" key="3">
    <source>
        <dbReference type="Proteomes" id="UP000641646"/>
    </source>
</evidence>